<keyword evidence="1" id="KW-0812">Transmembrane</keyword>
<dbReference type="EMBL" id="SOCH01000004">
    <property type="protein sequence ID" value="TDU96822.1"/>
    <property type="molecule type" value="Genomic_DNA"/>
</dbReference>
<evidence type="ECO:0000313" key="3">
    <source>
        <dbReference type="Proteomes" id="UP000294882"/>
    </source>
</evidence>
<keyword evidence="1" id="KW-1133">Transmembrane helix</keyword>
<reference evidence="2 3" key="1">
    <citation type="submission" date="2019-03" db="EMBL/GenBank/DDBJ databases">
        <title>Genomic Encyclopedia of Archaeal and Bacterial Type Strains, Phase II (KMG-II): from individual species to whole genera.</title>
        <authorList>
            <person name="Goeker M."/>
        </authorList>
    </citation>
    <scope>NUCLEOTIDE SEQUENCE [LARGE SCALE GENOMIC DNA]</scope>
    <source>
        <strain evidence="2 3">ATCC 25591</strain>
    </source>
</reference>
<comment type="caution">
    <text evidence="2">The sequence shown here is derived from an EMBL/GenBank/DDBJ whole genome shotgun (WGS) entry which is preliminary data.</text>
</comment>
<dbReference type="Proteomes" id="UP000294882">
    <property type="component" value="Unassembled WGS sequence"/>
</dbReference>
<organism evidence="2 3">
    <name type="scientific">Metamycoplasma hyosynoviae</name>
    <dbReference type="NCBI Taxonomy" id="29559"/>
    <lineage>
        <taxon>Bacteria</taxon>
        <taxon>Bacillati</taxon>
        <taxon>Mycoplasmatota</taxon>
        <taxon>Mycoplasmoidales</taxon>
        <taxon>Metamycoplasmataceae</taxon>
        <taxon>Metamycoplasma</taxon>
    </lineage>
</organism>
<evidence type="ECO:0000313" key="2">
    <source>
        <dbReference type="EMBL" id="TDU96822.1"/>
    </source>
</evidence>
<dbReference type="RefSeq" id="WP_134076660.1">
    <property type="nucleotide sequence ID" value="NZ_JAQTIZ010000016.1"/>
</dbReference>
<feature type="transmembrane region" description="Helical" evidence="1">
    <location>
        <begin position="35"/>
        <end position="59"/>
    </location>
</feature>
<accession>A0A4R7TVL9</accession>
<proteinExistence type="predicted"/>
<evidence type="ECO:0000256" key="1">
    <source>
        <dbReference type="SAM" id="Phobius"/>
    </source>
</evidence>
<keyword evidence="1" id="KW-0472">Membrane</keyword>
<protein>
    <submittedName>
        <fullName evidence="2">Uncharacterized protein</fullName>
    </submittedName>
</protein>
<name>A0A4R7TVL9_9BACT</name>
<gene>
    <name evidence="2" type="ORF">JN03_0499</name>
</gene>
<sequence>MATSEEEFKPSDINEIIEVSESEKKDEKKLKRKKILSNVFVFTTLVTSLVAVIAIPLAINKKRKIKRTKSFFDGDFSKKVEAKETETIKDKEYQLEIKSEPKVNIASKVLNDKDNILRSNIAWKQYNLPLIKSSKNINFLNDKASKFYPFWTRIQNNPKEYPGYNLINYYEITSNKITINHTNLLNFLTLYYEDQYKSITDFKEKSKIVKQEISNFNFSNVQNIFNNFTFAYQKDNEVFFKDLKQGYDGIMVNSFLDEVTNHIKAFKTKFQAKNATFEFKEINFSLNISFNSEKTKITEIFFNNKVILKAIIE</sequence>
<dbReference type="AlphaFoldDB" id="A0A4R7TVL9"/>